<dbReference type="SUPFAM" id="SSF51445">
    <property type="entry name" value="(Trans)glycosidases"/>
    <property type="match status" value="1"/>
</dbReference>
<accession>A0A1Y3YVW1</accession>
<dbReference type="SUPFAM" id="SSF51011">
    <property type="entry name" value="Glycosyl hydrolase domain"/>
    <property type="match status" value="1"/>
</dbReference>
<evidence type="ECO:0000256" key="1">
    <source>
        <dbReference type="ARBA" id="ARBA00009743"/>
    </source>
</evidence>
<dbReference type="EMBL" id="NFII01000003">
    <property type="protein sequence ID" value="OUO02004.1"/>
    <property type="molecule type" value="Genomic_DNA"/>
</dbReference>
<dbReference type="Pfam" id="PF17801">
    <property type="entry name" value="Melibiase_C"/>
    <property type="match status" value="1"/>
</dbReference>
<protein>
    <recommendedName>
        <fullName evidence="5">Alpha galactosidase C-terminal domain-containing protein</fullName>
    </recommendedName>
</protein>
<dbReference type="InterPro" id="IPR002241">
    <property type="entry name" value="Glyco_hydro_27"/>
</dbReference>
<dbReference type="PANTHER" id="PTHR11452:SF33">
    <property type="entry name" value="ALPHA-GALACTOSIDASE 2"/>
    <property type="match status" value="1"/>
</dbReference>
<organism evidence="6 7">
    <name type="scientific">Bacteroides clarus</name>
    <dbReference type="NCBI Taxonomy" id="626929"/>
    <lineage>
        <taxon>Bacteria</taxon>
        <taxon>Pseudomonadati</taxon>
        <taxon>Bacteroidota</taxon>
        <taxon>Bacteroidia</taxon>
        <taxon>Bacteroidales</taxon>
        <taxon>Bacteroidaceae</taxon>
        <taxon>Bacteroides</taxon>
    </lineage>
</organism>
<comment type="similarity">
    <text evidence="1">Belongs to the glycosyl hydrolase 27 family.</text>
</comment>
<comment type="caution">
    <text evidence="6">The sequence shown here is derived from an EMBL/GenBank/DDBJ whole genome shotgun (WGS) entry which is preliminary data.</text>
</comment>
<dbReference type="InterPro" id="IPR017853">
    <property type="entry name" value="GH"/>
</dbReference>
<dbReference type="RefSeq" id="WP_087425544.1">
    <property type="nucleotide sequence ID" value="NZ_CATZGC010000028.1"/>
</dbReference>
<gene>
    <name evidence="6" type="ORF">B5F97_04235</name>
</gene>
<evidence type="ECO:0000313" key="6">
    <source>
        <dbReference type="EMBL" id="OUO02004.1"/>
    </source>
</evidence>
<evidence type="ECO:0000256" key="4">
    <source>
        <dbReference type="ARBA" id="ARBA00023295"/>
    </source>
</evidence>
<keyword evidence="3" id="KW-0378">Hydrolase</keyword>
<dbReference type="Gene3D" id="3.20.20.70">
    <property type="entry name" value="Aldolase class I"/>
    <property type="match status" value="1"/>
</dbReference>
<evidence type="ECO:0000256" key="2">
    <source>
        <dbReference type="ARBA" id="ARBA00022729"/>
    </source>
</evidence>
<reference evidence="7" key="1">
    <citation type="submission" date="2017-04" db="EMBL/GenBank/DDBJ databases">
        <title>Function of individual gut microbiota members based on whole genome sequencing of pure cultures obtained from chicken caecum.</title>
        <authorList>
            <person name="Medvecky M."/>
            <person name="Cejkova D."/>
            <person name="Polansky O."/>
            <person name="Karasova D."/>
            <person name="Kubasova T."/>
            <person name="Cizek A."/>
            <person name="Rychlik I."/>
        </authorList>
    </citation>
    <scope>NUCLEOTIDE SEQUENCE [LARGE SCALE GENOMIC DNA]</scope>
    <source>
        <strain evidence="7">An43</strain>
    </source>
</reference>
<dbReference type="Proteomes" id="UP000195386">
    <property type="component" value="Unassembled WGS sequence"/>
</dbReference>
<evidence type="ECO:0000313" key="7">
    <source>
        <dbReference type="Proteomes" id="UP000195386"/>
    </source>
</evidence>
<proteinExistence type="inferred from homology"/>
<dbReference type="PANTHER" id="PTHR11452">
    <property type="entry name" value="ALPHA-GALACTOSIDASE/ALPHA-N-ACETYLGALACTOSAMINIDASE"/>
    <property type="match status" value="1"/>
</dbReference>
<dbReference type="GO" id="GO:0005975">
    <property type="term" value="P:carbohydrate metabolic process"/>
    <property type="evidence" value="ECO:0007669"/>
    <property type="project" value="InterPro"/>
</dbReference>
<keyword evidence="2" id="KW-0732">Signal</keyword>
<dbReference type="InterPro" id="IPR041233">
    <property type="entry name" value="Melibiase_C"/>
</dbReference>
<dbReference type="Gene3D" id="2.60.40.1180">
    <property type="entry name" value="Golgi alpha-mannosidase II"/>
    <property type="match status" value="1"/>
</dbReference>
<dbReference type="InterPro" id="IPR013780">
    <property type="entry name" value="Glyco_hydro_b"/>
</dbReference>
<dbReference type="GO" id="GO:0004553">
    <property type="term" value="F:hydrolase activity, hydrolyzing O-glycosyl compounds"/>
    <property type="evidence" value="ECO:0007669"/>
    <property type="project" value="InterPro"/>
</dbReference>
<dbReference type="InterPro" id="IPR013785">
    <property type="entry name" value="Aldolase_TIM"/>
</dbReference>
<keyword evidence="4" id="KW-0326">Glycosidase</keyword>
<feature type="domain" description="Alpha galactosidase C-terminal" evidence="5">
    <location>
        <begin position="602"/>
        <end position="662"/>
    </location>
</feature>
<name>A0A1Y3YVW1_9BACE</name>
<evidence type="ECO:0000256" key="3">
    <source>
        <dbReference type="ARBA" id="ARBA00022801"/>
    </source>
</evidence>
<evidence type="ECO:0000259" key="5">
    <source>
        <dbReference type="Pfam" id="PF17801"/>
    </source>
</evidence>
<dbReference type="AlphaFoldDB" id="A0A1Y3YVW1"/>
<sequence>MKNFIFFLFFIWSLGYSIDCESQAIENNRLTLQIKKQNISLSSKNMPDLKIQNMFLPGQIIATSKKETSDSLWGKGEALQVICNDGRKVTFTLYDHNPFLYIHTVMMNQSGQDIRVNRLEIAAIDMSIGNMNKPLNTLGTGGFAPARQAQGSYTYTLLTEPDSQHSILTAWLTQKQGIGLMVPQPAKSTKAYKVKTELEFGNYLVKSGKERDTDILLIGFFEDGREGLELYGDYLAKAYQIHLPAKPEVYCTWYHRNLSGSGASTEKLLAENADFARKELAAFGLNTFQIDDHWQSSMGMPKNQSGAGPLKTFVENNKNFPSGMQHTAGYLEKKGFTPGLWFMPFSGDVRNPHFPKEIFAQHRWTGAPYEVKRWSGTCIDATSPAGESFLRKRFKRVYNWGYRYYKIDGLHTGAPSENIYVNRSYDGMPVYGDARLYNDEYTFTQCFRKGLSILKEESPGVFLLGCSATQNMSSLGAAFGMVNAMRVGPDNDGAIRGVWKSTTAGADYAGNLYFLHNKVWYNDPDPYFVRSSNPLNKARWMVSWQAVSGVMSTTSMQYAELAPDRLDMIKRALPTHSLNARPVDILESDKPNIWMVKNDRITILGLFNWEELKNTQIDYSLERIGLNGSENYELFDFWDNKYLGNINGKLSQTLEPASCKVLAVRPSKSHPQVISTSRHITQGLMDIKEESWNPARQTLSGTSEVVKGDRYELRIIVPEGFDIRKAKSNAGKMLIQKEGKLMRVSFMPQKSGMVIWNIEFKQTH</sequence>